<evidence type="ECO:0000259" key="1">
    <source>
        <dbReference type="PROSITE" id="PS51658"/>
    </source>
</evidence>
<evidence type="ECO:0000313" key="3">
    <source>
        <dbReference type="Proteomes" id="UP000034732"/>
    </source>
</evidence>
<evidence type="ECO:0000313" key="2">
    <source>
        <dbReference type="EMBL" id="KKU31542.1"/>
    </source>
</evidence>
<protein>
    <recommendedName>
        <fullName evidence="1">BFN domain-containing protein</fullName>
    </recommendedName>
</protein>
<dbReference type="PANTHER" id="PTHR15160">
    <property type="entry name" value="VON HIPPEL-LINDAU PROTEIN"/>
    <property type="match status" value="1"/>
</dbReference>
<dbReference type="GO" id="GO:0004518">
    <property type="term" value="F:nuclease activity"/>
    <property type="evidence" value="ECO:0007669"/>
    <property type="project" value="InterPro"/>
</dbReference>
<proteinExistence type="predicted"/>
<organism evidence="2 3">
    <name type="scientific">candidate division WWE3 bacterium GW2011_GWA1_46_21</name>
    <dbReference type="NCBI Taxonomy" id="1619107"/>
    <lineage>
        <taxon>Bacteria</taxon>
        <taxon>Katanobacteria</taxon>
    </lineage>
</organism>
<dbReference type="PROSITE" id="PS51658">
    <property type="entry name" value="BFN"/>
    <property type="match status" value="1"/>
</dbReference>
<comment type="caution">
    <text evidence="2">The sequence shown here is derived from an EMBL/GenBank/DDBJ whole genome shotgun (WGS) entry which is preliminary data.</text>
</comment>
<dbReference type="InterPro" id="IPR003729">
    <property type="entry name" value="Bi_nuclease_dom"/>
</dbReference>
<sequence length="138" mass="15323">MLTEVIIKAIAPIPSTDANLYSLYLITQNRHLALPIEISANAAKSLMLAVQKEQTPRPHVHDTMRRMAAMLNGKIKCAIINFYAEGIFYSLLRVERNSEVYDLDSKLTDALGVAVRCGAPIYIESNILEEHGIILGDI</sequence>
<name>A0A0G1PFT2_UNCKA</name>
<dbReference type="EMBL" id="LCMF01000005">
    <property type="protein sequence ID" value="KKU31542.1"/>
    <property type="molecule type" value="Genomic_DNA"/>
</dbReference>
<dbReference type="GO" id="GO:0016567">
    <property type="term" value="P:protein ubiquitination"/>
    <property type="evidence" value="ECO:0007669"/>
    <property type="project" value="TreeGrafter"/>
</dbReference>
<feature type="domain" description="BFN" evidence="1">
    <location>
        <begin position="2"/>
        <end position="135"/>
    </location>
</feature>
<dbReference type="AlphaFoldDB" id="A0A0G1PFT2"/>
<accession>A0A0G1PFT2</accession>
<dbReference type="SUPFAM" id="SSF103256">
    <property type="entry name" value="Hypothetical protein TM0160"/>
    <property type="match status" value="1"/>
</dbReference>
<dbReference type="Pfam" id="PF02577">
    <property type="entry name" value="BFN_dom"/>
    <property type="match status" value="1"/>
</dbReference>
<dbReference type="Proteomes" id="UP000034732">
    <property type="component" value="Unassembled WGS sequence"/>
</dbReference>
<dbReference type="GO" id="GO:0030891">
    <property type="term" value="C:VCB complex"/>
    <property type="evidence" value="ECO:0007669"/>
    <property type="project" value="TreeGrafter"/>
</dbReference>
<gene>
    <name evidence="2" type="ORF">UX44_C0005G0020</name>
</gene>
<dbReference type="PANTHER" id="PTHR15160:SF1">
    <property type="entry name" value="VON HIPPEL-LINDAU DISEASE TUMOR SUPPRESSOR"/>
    <property type="match status" value="1"/>
</dbReference>
<reference evidence="2 3" key="1">
    <citation type="journal article" date="2015" name="Nature">
        <title>rRNA introns, odd ribosomes, and small enigmatic genomes across a large radiation of phyla.</title>
        <authorList>
            <person name="Brown C.T."/>
            <person name="Hug L.A."/>
            <person name="Thomas B.C."/>
            <person name="Sharon I."/>
            <person name="Castelle C.J."/>
            <person name="Singh A."/>
            <person name="Wilkins M.J."/>
            <person name="Williams K.H."/>
            <person name="Banfield J.F."/>
        </authorList>
    </citation>
    <scope>NUCLEOTIDE SEQUENCE [LARGE SCALE GENOMIC DNA]</scope>
</reference>
<dbReference type="InterPro" id="IPR036104">
    <property type="entry name" value="BFN_sf"/>
</dbReference>
<dbReference type="Gene3D" id="3.10.690.10">
    <property type="entry name" value="Bifunctional nuclease domain"/>
    <property type="match status" value="1"/>
</dbReference>